<feature type="domain" description="DUF7684" evidence="1">
    <location>
        <begin position="24"/>
        <end position="138"/>
    </location>
</feature>
<dbReference type="Pfam" id="PF24733">
    <property type="entry name" value="DUF7684"/>
    <property type="match status" value="1"/>
</dbReference>
<organism evidence="2 3">
    <name type="scientific">Dyadobacter linearis</name>
    <dbReference type="NCBI Taxonomy" id="2823330"/>
    <lineage>
        <taxon>Bacteria</taxon>
        <taxon>Pseudomonadati</taxon>
        <taxon>Bacteroidota</taxon>
        <taxon>Cytophagia</taxon>
        <taxon>Cytophagales</taxon>
        <taxon>Spirosomataceae</taxon>
        <taxon>Dyadobacter</taxon>
    </lineage>
</organism>
<evidence type="ECO:0000313" key="2">
    <source>
        <dbReference type="EMBL" id="CAG5070017.1"/>
    </source>
</evidence>
<dbReference type="InterPro" id="IPR056101">
    <property type="entry name" value="DUF7684"/>
</dbReference>
<protein>
    <recommendedName>
        <fullName evidence="1">DUF7684 domain-containing protein</fullName>
    </recommendedName>
</protein>
<gene>
    <name evidence="2" type="ORF">DYBT9623_02757</name>
</gene>
<evidence type="ECO:0000259" key="1">
    <source>
        <dbReference type="Pfam" id="PF24733"/>
    </source>
</evidence>
<sequence length="144" mass="16969">MPDLHLNNRRIDIIEYNTYTNWASQLPNSNWLCILVSDDRERRYLDEVINKIIARDVCWVAAIGNQCELLHDLVDEEVAFRGVDIDSLYLPKHDIMTTFHRDFQEGIWFSIYAAHDEEFEIETITILDLTSGKRKKEIELALEN</sequence>
<proteinExistence type="predicted"/>
<dbReference type="Proteomes" id="UP000679725">
    <property type="component" value="Unassembled WGS sequence"/>
</dbReference>
<dbReference type="RefSeq" id="WP_215234089.1">
    <property type="nucleotide sequence ID" value="NZ_CAJRAU010000003.1"/>
</dbReference>
<reference evidence="2 3" key="1">
    <citation type="submission" date="2021-04" db="EMBL/GenBank/DDBJ databases">
        <authorList>
            <person name="Rodrigo-Torres L."/>
            <person name="Arahal R. D."/>
            <person name="Lucena T."/>
        </authorList>
    </citation>
    <scope>NUCLEOTIDE SEQUENCE [LARGE SCALE GENOMIC DNA]</scope>
    <source>
        <strain evidence="2 3">CECT 9623</strain>
    </source>
</reference>
<name>A0ABM8URJ2_9BACT</name>
<keyword evidence="3" id="KW-1185">Reference proteome</keyword>
<comment type="caution">
    <text evidence="2">The sequence shown here is derived from an EMBL/GenBank/DDBJ whole genome shotgun (WGS) entry which is preliminary data.</text>
</comment>
<evidence type="ECO:0000313" key="3">
    <source>
        <dbReference type="Proteomes" id="UP000679725"/>
    </source>
</evidence>
<accession>A0ABM8URJ2</accession>
<dbReference type="EMBL" id="CAJRAU010000003">
    <property type="protein sequence ID" value="CAG5070017.1"/>
    <property type="molecule type" value="Genomic_DNA"/>
</dbReference>